<keyword evidence="1" id="KW-0472">Membrane</keyword>
<dbReference type="AlphaFoldDB" id="A0A2T4IMA7"/>
<accession>A0A2T4IMA7</accession>
<reference evidence="2 3" key="1">
    <citation type="submission" date="2018-03" db="EMBL/GenBank/DDBJ databases">
        <title>Genome sequence of the symbiotic type strain Mesorhizobium helmanticense CSLC115NT isolated from Lotus corniculatus nodules.</title>
        <authorList>
            <person name="Sannazzaro A.I."/>
            <person name="Torres Tejerizo G.A."/>
            <person name="Dip D."/>
            <person name="Caballero M."/>
            <person name="Pistorio M."/>
            <person name="Estrella M.J."/>
        </authorList>
    </citation>
    <scope>NUCLEOTIDE SEQUENCE [LARGE SCALE GENOMIC DNA]</scope>
    <source>
        <strain evidence="2 3">CSLC115N</strain>
    </source>
</reference>
<protein>
    <submittedName>
        <fullName evidence="2">Uncharacterized protein</fullName>
    </submittedName>
</protein>
<sequence length="120" mass="12603">MLDVAGVDDGPCESSRPIVGTRSQAALAIFGGRTCCHNVASYHLKDFWAEQAPSEFVNARISRQGEQYLMRDLAGTVTIIASIAVAIVLALMVPKGLHDPADNPIVSADSALPSTAIQGP</sequence>
<dbReference type="Proteomes" id="UP000240259">
    <property type="component" value="Unassembled WGS sequence"/>
</dbReference>
<name>A0A2T4IMA7_9HYPH</name>
<comment type="caution">
    <text evidence="2">The sequence shown here is derived from an EMBL/GenBank/DDBJ whole genome shotgun (WGS) entry which is preliminary data.</text>
</comment>
<keyword evidence="1" id="KW-1133">Transmembrane helix</keyword>
<organism evidence="2 3">
    <name type="scientific">Mesorhizobium helmanticense</name>
    <dbReference type="NCBI Taxonomy" id="1776423"/>
    <lineage>
        <taxon>Bacteria</taxon>
        <taxon>Pseudomonadati</taxon>
        <taxon>Pseudomonadota</taxon>
        <taxon>Alphaproteobacteria</taxon>
        <taxon>Hyphomicrobiales</taxon>
        <taxon>Phyllobacteriaceae</taxon>
        <taxon>Mesorhizobium</taxon>
    </lineage>
</organism>
<feature type="transmembrane region" description="Helical" evidence="1">
    <location>
        <begin position="73"/>
        <end position="93"/>
    </location>
</feature>
<evidence type="ECO:0000313" key="3">
    <source>
        <dbReference type="Proteomes" id="UP000240259"/>
    </source>
</evidence>
<evidence type="ECO:0000313" key="2">
    <source>
        <dbReference type="EMBL" id="PTE06772.1"/>
    </source>
</evidence>
<keyword evidence="3" id="KW-1185">Reference proteome</keyword>
<gene>
    <name evidence="2" type="ORF">C9427_30335</name>
</gene>
<dbReference type="EMBL" id="PZJX01000058">
    <property type="protein sequence ID" value="PTE06772.1"/>
    <property type="molecule type" value="Genomic_DNA"/>
</dbReference>
<proteinExistence type="predicted"/>
<evidence type="ECO:0000256" key="1">
    <source>
        <dbReference type="SAM" id="Phobius"/>
    </source>
</evidence>
<keyword evidence="1" id="KW-0812">Transmembrane</keyword>